<proteinExistence type="predicted"/>
<reference evidence="3 4" key="1">
    <citation type="submission" date="2022-04" db="EMBL/GenBank/DDBJ databases">
        <title>Chromosome-level reference genomes for two strains of Caenorhabditis briggsae: an improved platform for comparative genomics.</title>
        <authorList>
            <person name="Stevens L."/>
            <person name="Andersen E."/>
        </authorList>
    </citation>
    <scope>NUCLEOTIDE SEQUENCE [LARGE SCALE GENOMIC DNA]</scope>
    <source>
        <strain evidence="3">VX34</strain>
        <tissue evidence="3">Whole-organism</tissue>
    </source>
</reference>
<feature type="chain" id="PRO_5041971155" evidence="2">
    <location>
        <begin position="19"/>
        <end position="642"/>
    </location>
</feature>
<organism evidence="3 4">
    <name type="scientific">Caenorhabditis briggsae</name>
    <dbReference type="NCBI Taxonomy" id="6238"/>
    <lineage>
        <taxon>Eukaryota</taxon>
        <taxon>Metazoa</taxon>
        <taxon>Ecdysozoa</taxon>
        <taxon>Nematoda</taxon>
        <taxon>Chromadorea</taxon>
        <taxon>Rhabditida</taxon>
        <taxon>Rhabditina</taxon>
        <taxon>Rhabditomorpha</taxon>
        <taxon>Rhabditoidea</taxon>
        <taxon>Rhabditidae</taxon>
        <taxon>Peloderinae</taxon>
        <taxon>Caenorhabditis</taxon>
    </lineage>
</organism>
<keyword evidence="2" id="KW-0732">Signal</keyword>
<sequence>MRGVPTLLLLIGLSSVRPEKSIIDRLIANQATNSEQKIVLESVATILSWSPTQYFKYELVKIVEKNLRNPTNIGGNVSEKAIDNIREVFKNSKNPLTVVEFLEICMDFLKTSNNNEVLKFEFIDRSVEKFEGNASFEDIKTLIETGQWILPTETSNYLGIQILQTPPPIIDRMIENEADLMEKRLILFELKTIMNFAVKSSSYKHTLYTLIRKNKKYEDPDYVGGPISMQAIRNIQNALKMSENPKAFLEFLDICMDFLKSPATTNSPKWMVLHEAVTIIDKGYSIEEVKKSLMDVPSNVLESIFEALGIPVLLDTTPDDSTVTPTTVATDSPDLSGATPDDITTNLTTTESSLNASMGTTDPAVLAVFGATPDDITTNLTTTESSTISHMETTTLSVPATWDQLKGKIKNYVKEHPILLSDEFLKIFKMPLDELTDCLRLLYFFQNARLHHDSIENGFDIMEEIPEYAIKPDEDFWRMWTEELDTKLLWDFFKFSKDYNGPETVDFYKEIWPKANLGIGELNDVISHFEVLYFYYERVSYFYYPYTKPMIEALLKLMNLYWRMERYVREKMPKLMKFNPEECNDTLYNDISPMIAFEIQKTMRKFDEAFGYHSCYNSIFLALPDEQETPDDSTTKLPSTKS</sequence>
<evidence type="ECO:0000256" key="2">
    <source>
        <dbReference type="SAM" id="SignalP"/>
    </source>
</evidence>
<evidence type="ECO:0000313" key="3">
    <source>
        <dbReference type="EMBL" id="UMM14843.1"/>
    </source>
</evidence>
<dbReference type="AlphaFoldDB" id="A0AAE9E6A7"/>
<protein>
    <submittedName>
        <fullName evidence="3">Uncharacterized protein</fullName>
    </submittedName>
</protein>
<feature type="region of interest" description="Disordered" evidence="1">
    <location>
        <begin position="319"/>
        <end position="341"/>
    </location>
</feature>
<evidence type="ECO:0000256" key="1">
    <source>
        <dbReference type="SAM" id="MobiDB-lite"/>
    </source>
</evidence>
<gene>
    <name evidence="3" type="ORF">L5515_002500</name>
</gene>
<dbReference type="Proteomes" id="UP000829354">
    <property type="component" value="Chromosome I"/>
</dbReference>
<dbReference type="SUPFAM" id="SSF48371">
    <property type="entry name" value="ARM repeat"/>
    <property type="match status" value="1"/>
</dbReference>
<keyword evidence="4" id="KW-1185">Reference proteome</keyword>
<dbReference type="EMBL" id="CP092620">
    <property type="protein sequence ID" value="UMM14843.1"/>
    <property type="molecule type" value="Genomic_DNA"/>
</dbReference>
<feature type="signal peptide" evidence="2">
    <location>
        <begin position="1"/>
        <end position="18"/>
    </location>
</feature>
<feature type="compositionally biased region" description="Low complexity" evidence="1">
    <location>
        <begin position="319"/>
        <end position="334"/>
    </location>
</feature>
<dbReference type="InterPro" id="IPR016024">
    <property type="entry name" value="ARM-type_fold"/>
</dbReference>
<evidence type="ECO:0000313" key="4">
    <source>
        <dbReference type="Proteomes" id="UP000829354"/>
    </source>
</evidence>
<accession>A0AAE9E6A7</accession>
<name>A0AAE9E6A7_CAEBR</name>